<sequence length="495" mass="52714">MPDSLQAKLAAARLRWRSFQVAGGVAASFTALTALVLLSFHSDRLFVLGASGRQGWLIALLAGAVVAAAVFLVRPLLRPIPDQTIASAVERRFPALQERLLTTVELAQAPAGAGVSGAMVAQLARETERLAAPLSFPRAVPAAPFLRPAACAWGAAALLLGHVLVVPDAMAVWLRRILSPSADILIYSHTRVRALPGDRVVPRGEDVVIGVQAGGRLPQSATLHYRVPGSKWTRVELTNGQTLGTGGDTARKFSFRVNDAQQDISYYATAGDGRSNPHTLRVEDRPTVLGVRLHLTYPAYTGRPAQTIAAAAGNIVAPVGTRVEVTATANKPLGQALLVEDGQTRGPWEVRGETARGRLLVARDQTYGLRLRDTRGFDAAQTPQYTVRAQPDRTPLVQIVRPGADLERTPGGRVDLRVTASDDYGVQETRLAYRSGRRSGSLPLPGAGGRTRVTTGGTWNLATLPLKAGDTIAYEALARDGGAPRAQTGRSATYR</sequence>
<reference evidence="2" key="1">
    <citation type="submission" date="2020-02" db="EMBL/GenBank/DDBJ databases">
        <authorList>
            <person name="Meier V. D."/>
        </authorList>
    </citation>
    <scope>NUCLEOTIDE SEQUENCE</scope>
    <source>
        <strain evidence="2">AVDCRST_MAG88</strain>
    </source>
</reference>
<evidence type="ECO:0000256" key="1">
    <source>
        <dbReference type="SAM" id="Phobius"/>
    </source>
</evidence>
<proteinExistence type="predicted"/>
<accession>A0A6J4VW51</accession>
<keyword evidence="1" id="KW-0812">Transmembrane</keyword>
<protein>
    <recommendedName>
        <fullName evidence="3">DUF4175 domain-containing protein</fullName>
    </recommendedName>
</protein>
<dbReference type="InterPro" id="IPR012683">
    <property type="entry name" value="CHP02302_TM"/>
</dbReference>
<dbReference type="EMBL" id="CADCWM010001239">
    <property type="protein sequence ID" value="CAA9590168.1"/>
    <property type="molecule type" value="Genomic_DNA"/>
</dbReference>
<dbReference type="AlphaFoldDB" id="A0A6J4VW51"/>
<name>A0A6J4VW51_9BACT</name>
<feature type="transmembrane region" description="Helical" evidence="1">
    <location>
        <begin position="54"/>
        <end position="73"/>
    </location>
</feature>
<keyword evidence="1" id="KW-0472">Membrane</keyword>
<keyword evidence="1" id="KW-1133">Transmembrane helix</keyword>
<organism evidence="2">
    <name type="scientific">uncultured Thermomicrobiales bacterium</name>
    <dbReference type="NCBI Taxonomy" id="1645740"/>
    <lineage>
        <taxon>Bacteria</taxon>
        <taxon>Pseudomonadati</taxon>
        <taxon>Thermomicrobiota</taxon>
        <taxon>Thermomicrobia</taxon>
        <taxon>Thermomicrobiales</taxon>
        <taxon>environmental samples</taxon>
    </lineage>
</organism>
<feature type="non-terminal residue" evidence="2">
    <location>
        <position position="495"/>
    </location>
</feature>
<evidence type="ECO:0000313" key="2">
    <source>
        <dbReference type="EMBL" id="CAA9590168.1"/>
    </source>
</evidence>
<dbReference type="Pfam" id="PF13779">
    <property type="entry name" value="DUF4175"/>
    <property type="match status" value="1"/>
</dbReference>
<gene>
    <name evidence="2" type="ORF">AVDCRST_MAG88-4748</name>
</gene>
<feature type="transmembrane region" description="Helical" evidence="1">
    <location>
        <begin position="21"/>
        <end position="42"/>
    </location>
</feature>
<evidence type="ECO:0008006" key="3">
    <source>
        <dbReference type="Google" id="ProtNLM"/>
    </source>
</evidence>